<proteinExistence type="predicted"/>
<accession>A0A6H5GHZ0</accession>
<protein>
    <submittedName>
        <fullName evidence="1">Uncharacterized protein</fullName>
    </submittedName>
</protein>
<sequence length="70" mass="8333">MDGRAEKKDFYPKGCDEWRFVGDTVNFNEDPKDRSSVKNFEATNRATLAEIFQIRRDIREYRILSDKTEL</sequence>
<dbReference type="EMBL" id="CADCXU010013458">
    <property type="protein sequence ID" value="CAB0003365.1"/>
    <property type="molecule type" value="Genomic_DNA"/>
</dbReference>
<organism evidence="1 2">
    <name type="scientific">Nesidiocoris tenuis</name>
    <dbReference type="NCBI Taxonomy" id="355587"/>
    <lineage>
        <taxon>Eukaryota</taxon>
        <taxon>Metazoa</taxon>
        <taxon>Ecdysozoa</taxon>
        <taxon>Arthropoda</taxon>
        <taxon>Hexapoda</taxon>
        <taxon>Insecta</taxon>
        <taxon>Pterygota</taxon>
        <taxon>Neoptera</taxon>
        <taxon>Paraneoptera</taxon>
        <taxon>Hemiptera</taxon>
        <taxon>Heteroptera</taxon>
        <taxon>Panheteroptera</taxon>
        <taxon>Cimicomorpha</taxon>
        <taxon>Miridae</taxon>
        <taxon>Dicyphina</taxon>
        <taxon>Nesidiocoris</taxon>
    </lineage>
</organism>
<keyword evidence="2" id="KW-1185">Reference proteome</keyword>
<gene>
    <name evidence="1" type="ORF">NTEN_LOCUS8913</name>
</gene>
<dbReference type="AlphaFoldDB" id="A0A6H5GHZ0"/>
<evidence type="ECO:0000313" key="2">
    <source>
        <dbReference type="Proteomes" id="UP000479000"/>
    </source>
</evidence>
<name>A0A6H5GHZ0_9HEMI</name>
<reference evidence="1 2" key="1">
    <citation type="submission" date="2020-02" db="EMBL/GenBank/DDBJ databases">
        <authorList>
            <person name="Ferguson B K."/>
        </authorList>
    </citation>
    <scope>NUCLEOTIDE SEQUENCE [LARGE SCALE GENOMIC DNA]</scope>
</reference>
<dbReference type="Proteomes" id="UP000479000">
    <property type="component" value="Unassembled WGS sequence"/>
</dbReference>
<evidence type="ECO:0000313" key="1">
    <source>
        <dbReference type="EMBL" id="CAB0003365.1"/>
    </source>
</evidence>